<evidence type="ECO:0008006" key="4">
    <source>
        <dbReference type="Google" id="ProtNLM"/>
    </source>
</evidence>
<protein>
    <recommendedName>
        <fullName evidence="4">Peptidase inhibitor family I36</fullName>
    </recommendedName>
</protein>
<feature type="signal peptide" evidence="1">
    <location>
        <begin position="1"/>
        <end position="28"/>
    </location>
</feature>
<gene>
    <name evidence="2" type="ORF">HNR10_005728</name>
</gene>
<dbReference type="SUPFAM" id="SSF49695">
    <property type="entry name" value="gamma-Crystallin-like"/>
    <property type="match status" value="1"/>
</dbReference>
<dbReference type="Pfam" id="PF03995">
    <property type="entry name" value="Inhibitor_I36"/>
    <property type="match status" value="1"/>
</dbReference>
<reference evidence="2 3" key="1">
    <citation type="submission" date="2020-07" db="EMBL/GenBank/DDBJ databases">
        <title>Sequencing the genomes of 1000 actinobacteria strains.</title>
        <authorList>
            <person name="Klenk H.-P."/>
        </authorList>
    </citation>
    <scope>NUCLEOTIDE SEQUENCE [LARGE SCALE GENOMIC DNA]</scope>
    <source>
        <strain evidence="2 3">DSM 44442</strain>
    </source>
</reference>
<dbReference type="AlphaFoldDB" id="A0A7Z0JDA8"/>
<keyword evidence="1" id="KW-0732">Signal</keyword>
<dbReference type="InterPro" id="IPR011024">
    <property type="entry name" value="G_crystallin-like"/>
</dbReference>
<dbReference type="RefSeq" id="WP_179828910.1">
    <property type="nucleotide sequence ID" value="NZ_JACCFS010000001.1"/>
</dbReference>
<name>A0A7Z0JDA8_9ACTN</name>
<organism evidence="2 3">
    <name type="scientific">Nocardiopsis aegyptia</name>
    <dbReference type="NCBI Taxonomy" id="220378"/>
    <lineage>
        <taxon>Bacteria</taxon>
        <taxon>Bacillati</taxon>
        <taxon>Actinomycetota</taxon>
        <taxon>Actinomycetes</taxon>
        <taxon>Streptosporangiales</taxon>
        <taxon>Nocardiopsidaceae</taxon>
        <taxon>Nocardiopsis</taxon>
    </lineage>
</organism>
<evidence type="ECO:0000313" key="3">
    <source>
        <dbReference type="Proteomes" id="UP000572051"/>
    </source>
</evidence>
<keyword evidence="3" id="KW-1185">Reference proteome</keyword>
<comment type="caution">
    <text evidence="2">The sequence shown here is derived from an EMBL/GenBank/DDBJ whole genome shotgun (WGS) entry which is preliminary data.</text>
</comment>
<dbReference type="Gene3D" id="2.60.20.10">
    <property type="entry name" value="Crystallins"/>
    <property type="match status" value="1"/>
</dbReference>
<sequence length="120" mass="13223">MHRAIRAGAVLAAAVPALTMTAAVPALADGYCRADHVCMWEDANYEGSRYVDVRAGGPHDIHSWHGDNEITSIDNASDLTIVMYDNDNLTGFIGCVSPHQRIPSLWRNDEMESFIARDFC</sequence>
<accession>A0A7Z0JDA8</accession>
<feature type="chain" id="PRO_5031158013" description="Peptidase inhibitor family I36" evidence="1">
    <location>
        <begin position="29"/>
        <end position="120"/>
    </location>
</feature>
<proteinExistence type="predicted"/>
<evidence type="ECO:0000256" key="1">
    <source>
        <dbReference type="SAM" id="SignalP"/>
    </source>
</evidence>
<dbReference type="Proteomes" id="UP000572051">
    <property type="component" value="Unassembled WGS sequence"/>
</dbReference>
<dbReference type="EMBL" id="JACCFS010000001">
    <property type="protein sequence ID" value="NYJ37847.1"/>
    <property type="molecule type" value="Genomic_DNA"/>
</dbReference>
<evidence type="ECO:0000313" key="2">
    <source>
        <dbReference type="EMBL" id="NYJ37847.1"/>
    </source>
</evidence>